<dbReference type="EMBL" id="MU865915">
    <property type="protein sequence ID" value="KAK4455213.1"/>
    <property type="molecule type" value="Genomic_DNA"/>
</dbReference>
<feature type="region of interest" description="Disordered" evidence="1">
    <location>
        <begin position="227"/>
        <end position="264"/>
    </location>
</feature>
<feature type="compositionally biased region" description="Basic and acidic residues" evidence="1">
    <location>
        <begin position="227"/>
        <end position="236"/>
    </location>
</feature>
<reference evidence="3" key="2">
    <citation type="submission" date="2023-05" db="EMBL/GenBank/DDBJ databases">
        <authorList>
            <consortium name="Lawrence Berkeley National Laboratory"/>
            <person name="Steindorff A."/>
            <person name="Hensen N."/>
            <person name="Bonometti L."/>
            <person name="Westerberg I."/>
            <person name="Brannstrom I.O."/>
            <person name="Guillou S."/>
            <person name="Cros-Aarteil S."/>
            <person name="Calhoun S."/>
            <person name="Haridas S."/>
            <person name="Kuo A."/>
            <person name="Mondo S."/>
            <person name="Pangilinan J."/>
            <person name="Riley R."/>
            <person name="Labutti K."/>
            <person name="Andreopoulos B."/>
            <person name="Lipzen A."/>
            <person name="Chen C."/>
            <person name="Yanf M."/>
            <person name="Daum C."/>
            <person name="Ng V."/>
            <person name="Clum A."/>
            <person name="Ohm R."/>
            <person name="Martin F."/>
            <person name="Silar P."/>
            <person name="Natvig D."/>
            <person name="Lalanne C."/>
            <person name="Gautier V."/>
            <person name="Ament-Velasquez S.L."/>
            <person name="Kruys A."/>
            <person name="Hutchinson M.I."/>
            <person name="Powell A.J."/>
            <person name="Barry K."/>
            <person name="Miller A.N."/>
            <person name="Grigoriev I.V."/>
            <person name="Debuchy R."/>
            <person name="Gladieux P."/>
            <person name="Thoren M.H."/>
            <person name="Johannesson H."/>
        </authorList>
    </citation>
    <scope>NUCLEOTIDE SEQUENCE</scope>
    <source>
        <strain evidence="3">PSN243</strain>
    </source>
</reference>
<sequence length="474" mass="52094">MADPFSIAASCVALLAAIGTATARIHGFLRNARDAQTDLDAVSRELGSLRTVLELIQSDAEDSKNQLPQTIVHHLCEVLTNCNGAVADIETVLRKYEKNDAVTSSRWVLSGKGDVEKLRAHLEAHTSALGLVLDMMNLVVSIKVRQDTSVIHAQTTDIKLDTANILAKIDQLQARLPELAAQEKDDYLLQRYLEEMTTYTEGMLSSVEPGDGYTLETADSEMAALERFRDESEDSSKASIRPTPPASITAMAERPTVQQSSVETRPKVAGKYPLFSGPLVIDIPLPQQTLWKFPHAQPPGRDEFTHVREICARPVEYDDPGPGGKLTSCFNETALVNGEPVLWQMYEYTTQLRLRRPNSGSSASVPTEFETFLGRTPIQTIVTHGASSLNTGPGAIITAWKAWRNTLKTCLASTVIVFGDSEDAASYLRPWSLAKAWSRGPAERHDPAGSFEVSLGEMWDWSDRWNGIKALMSP</sequence>
<name>A0AAV9H3M7_9PEZI</name>
<protein>
    <recommendedName>
        <fullName evidence="2">Azaphilone pigments biosynthesis cluster protein L N-terminal domain-containing protein</fullName>
    </recommendedName>
</protein>
<organism evidence="3 4">
    <name type="scientific">Podospora aff. communis PSN243</name>
    <dbReference type="NCBI Taxonomy" id="3040156"/>
    <lineage>
        <taxon>Eukaryota</taxon>
        <taxon>Fungi</taxon>
        <taxon>Dikarya</taxon>
        <taxon>Ascomycota</taxon>
        <taxon>Pezizomycotina</taxon>
        <taxon>Sordariomycetes</taxon>
        <taxon>Sordariomycetidae</taxon>
        <taxon>Sordariales</taxon>
        <taxon>Podosporaceae</taxon>
        <taxon>Podospora</taxon>
    </lineage>
</organism>
<evidence type="ECO:0000256" key="1">
    <source>
        <dbReference type="SAM" id="MobiDB-lite"/>
    </source>
</evidence>
<evidence type="ECO:0000313" key="3">
    <source>
        <dbReference type="EMBL" id="KAK4455213.1"/>
    </source>
</evidence>
<dbReference type="Proteomes" id="UP001321760">
    <property type="component" value="Unassembled WGS sequence"/>
</dbReference>
<comment type="caution">
    <text evidence="3">The sequence shown here is derived from an EMBL/GenBank/DDBJ whole genome shotgun (WGS) entry which is preliminary data.</text>
</comment>
<proteinExistence type="predicted"/>
<dbReference type="Pfam" id="PF17111">
    <property type="entry name" value="PigL_N"/>
    <property type="match status" value="1"/>
</dbReference>
<accession>A0AAV9H3M7</accession>
<evidence type="ECO:0000313" key="4">
    <source>
        <dbReference type="Proteomes" id="UP001321760"/>
    </source>
</evidence>
<gene>
    <name evidence="3" type="ORF">QBC34DRAFT_433425</name>
</gene>
<evidence type="ECO:0000259" key="2">
    <source>
        <dbReference type="Pfam" id="PF17111"/>
    </source>
</evidence>
<reference evidence="3" key="1">
    <citation type="journal article" date="2023" name="Mol. Phylogenet. Evol.">
        <title>Genome-scale phylogeny and comparative genomics of the fungal order Sordariales.</title>
        <authorList>
            <person name="Hensen N."/>
            <person name="Bonometti L."/>
            <person name="Westerberg I."/>
            <person name="Brannstrom I.O."/>
            <person name="Guillou S."/>
            <person name="Cros-Aarteil S."/>
            <person name="Calhoun S."/>
            <person name="Haridas S."/>
            <person name="Kuo A."/>
            <person name="Mondo S."/>
            <person name="Pangilinan J."/>
            <person name="Riley R."/>
            <person name="LaButti K."/>
            <person name="Andreopoulos B."/>
            <person name="Lipzen A."/>
            <person name="Chen C."/>
            <person name="Yan M."/>
            <person name="Daum C."/>
            <person name="Ng V."/>
            <person name="Clum A."/>
            <person name="Steindorff A."/>
            <person name="Ohm R.A."/>
            <person name="Martin F."/>
            <person name="Silar P."/>
            <person name="Natvig D.O."/>
            <person name="Lalanne C."/>
            <person name="Gautier V."/>
            <person name="Ament-Velasquez S.L."/>
            <person name="Kruys A."/>
            <person name="Hutchinson M.I."/>
            <person name="Powell A.J."/>
            <person name="Barry K."/>
            <person name="Miller A.N."/>
            <person name="Grigoriev I.V."/>
            <person name="Debuchy R."/>
            <person name="Gladieux P."/>
            <person name="Hiltunen Thoren M."/>
            <person name="Johannesson H."/>
        </authorList>
    </citation>
    <scope>NUCLEOTIDE SEQUENCE</scope>
    <source>
        <strain evidence="3">PSN243</strain>
    </source>
</reference>
<keyword evidence="4" id="KW-1185">Reference proteome</keyword>
<feature type="domain" description="Azaphilone pigments biosynthesis cluster protein L N-terminal" evidence="2">
    <location>
        <begin position="2"/>
        <end position="191"/>
    </location>
</feature>
<dbReference type="InterPro" id="IPR031348">
    <property type="entry name" value="PigL_N"/>
</dbReference>
<dbReference type="AlphaFoldDB" id="A0AAV9H3M7"/>